<protein>
    <submittedName>
        <fullName evidence="5">Ca2+-binding RTX toxin-like protein</fullName>
    </submittedName>
</protein>
<dbReference type="InterPro" id="IPR036844">
    <property type="entry name" value="Hint_dom_sf"/>
</dbReference>
<dbReference type="InterPro" id="IPR011049">
    <property type="entry name" value="Serralysin-like_metalloprot_C"/>
</dbReference>
<dbReference type="Gene3D" id="2.150.10.10">
    <property type="entry name" value="Serralysin-like metalloprotease, C-terminal"/>
    <property type="match status" value="2"/>
</dbReference>
<evidence type="ECO:0000256" key="1">
    <source>
        <dbReference type="ARBA" id="ARBA00004613"/>
    </source>
</evidence>
<dbReference type="Pfam" id="PF00353">
    <property type="entry name" value="HemolysinCabind"/>
    <property type="match status" value="2"/>
</dbReference>
<organism evidence="5 6">
    <name type="scientific">Pacificibacter maritimus</name>
    <dbReference type="NCBI Taxonomy" id="762213"/>
    <lineage>
        <taxon>Bacteria</taxon>
        <taxon>Pseudomonadati</taxon>
        <taxon>Pseudomonadota</taxon>
        <taxon>Alphaproteobacteria</taxon>
        <taxon>Rhodobacterales</taxon>
        <taxon>Roseobacteraceae</taxon>
        <taxon>Pacificibacter</taxon>
    </lineage>
</organism>
<dbReference type="OrthoDB" id="6305173at2"/>
<dbReference type="GO" id="GO:0005576">
    <property type="term" value="C:extracellular region"/>
    <property type="evidence" value="ECO:0007669"/>
    <property type="project" value="UniProtKB-SubCell"/>
</dbReference>
<dbReference type="SUPFAM" id="SSF51294">
    <property type="entry name" value="Hedgehog/intein (Hint) domain"/>
    <property type="match status" value="1"/>
</dbReference>
<evidence type="ECO:0000313" key="6">
    <source>
        <dbReference type="Proteomes" id="UP000269689"/>
    </source>
</evidence>
<feature type="domain" description="Hedgehog/Intein (Hint)" evidence="4">
    <location>
        <begin position="402"/>
        <end position="547"/>
    </location>
</feature>
<dbReference type="GO" id="GO:0016539">
    <property type="term" value="P:intein-mediated protein splicing"/>
    <property type="evidence" value="ECO:0007669"/>
    <property type="project" value="InterPro"/>
</dbReference>
<keyword evidence="6" id="KW-1185">Reference proteome</keyword>
<reference evidence="5 6" key="1">
    <citation type="submission" date="2018-11" db="EMBL/GenBank/DDBJ databases">
        <title>Genomic Encyclopedia of Type Strains, Phase IV (KMG-IV): sequencing the most valuable type-strain genomes for metagenomic binning, comparative biology and taxonomic classification.</title>
        <authorList>
            <person name="Goeker M."/>
        </authorList>
    </citation>
    <scope>NUCLEOTIDE SEQUENCE [LARGE SCALE GENOMIC DNA]</scope>
    <source>
        <strain evidence="5 6">DSM 104731</strain>
    </source>
</reference>
<dbReference type="InterPro" id="IPR028992">
    <property type="entry name" value="Hedgehog/Intein_dom"/>
</dbReference>
<proteinExistence type="predicted"/>
<dbReference type="InterPro" id="IPR001343">
    <property type="entry name" value="Hemolysn_Ca-bd"/>
</dbReference>
<dbReference type="InterPro" id="IPR050557">
    <property type="entry name" value="RTX_toxin/Mannuronan_C5-epim"/>
</dbReference>
<sequence length="596" mass="63076">MADISGDNDNNVLNGTNGDDTITGRGGDDVINGNAGNDTIYGDAGNNLEGAGLDATPLSLSSANLVSDSSLLNNNARPGDVAVYRNVAQLEDGTQISARIVLVETSDPFLNIDMSGGNGSEILLNSGIGRTSFDRGETATFRMEFFDPATGQPVALNSTATFNDLDANGSNDFEAVSLDAGSFSSFGTQDGTSLNIQNDGSTVTASGTEANSPSDQDAWFSAQFENQTSITFTLTTRSSPSGFTMNGDLIEDVIETPLVPGDDVIDGGSGNDIIYGEAGNDTLTAGDGYDQLFGGAGEDTLYGGGENDVLSGGDGADTIVVNSIGNTTNPNNTTVDGGGDGDATDQDTLDLSWFIDNGYRISAQTQNPDDDGNGFSGQFTFFNEGNGQTATINYTDIEEFVICFTPNTAIATPQGEVAAETLSVGDKIFTRDNGVQEIQWVGRKDLTAKDIAQQKSLAPVFIQKGALGNGLPDRDLMVSPQHRILLTSDRAMLYFDEREVLAPAIHLVDLPGITQVQPAETSYLHFLCENHEVVLSNGTWTETFQPGNASMNSLKSAQREEVYTLFPELKTQAGLTNYASARKSLKRHETRLLWAS</sequence>
<accession>A0A3N4VF15</accession>
<dbReference type="GO" id="GO:0005509">
    <property type="term" value="F:calcium ion binding"/>
    <property type="evidence" value="ECO:0007669"/>
    <property type="project" value="InterPro"/>
</dbReference>
<dbReference type="PANTHER" id="PTHR38340:SF1">
    <property type="entry name" value="S-LAYER PROTEIN"/>
    <property type="match status" value="1"/>
</dbReference>
<gene>
    <name evidence="5" type="ORF">EDD53_0614</name>
</gene>
<dbReference type="InterPro" id="IPR018511">
    <property type="entry name" value="Hemolysin-typ_Ca-bd_CS"/>
</dbReference>
<feature type="region of interest" description="Disordered" evidence="3">
    <location>
        <begin position="189"/>
        <end position="214"/>
    </location>
</feature>
<dbReference type="PROSITE" id="PS50817">
    <property type="entry name" value="INTEIN_N_TER"/>
    <property type="match status" value="1"/>
</dbReference>
<name>A0A3N4VF15_9RHOB</name>
<evidence type="ECO:0000259" key="4">
    <source>
        <dbReference type="Pfam" id="PF13403"/>
    </source>
</evidence>
<feature type="region of interest" description="Disordered" evidence="3">
    <location>
        <begin position="1"/>
        <end position="30"/>
    </location>
</feature>
<dbReference type="Pfam" id="PF13403">
    <property type="entry name" value="Hint_2"/>
    <property type="match status" value="1"/>
</dbReference>
<comment type="caution">
    <text evidence="5">The sequence shown here is derived from an EMBL/GenBank/DDBJ whole genome shotgun (WGS) entry which is preliminary data.</text>
</comment>
<dbReference type="AlphaFoldDB" id="A0A3N4VF15"/>
<evidence type="ECO:0000313" key="5">
    <source>
        <dbReference type="EMBL" id="RPE71494.1"/>
    </source>
</evidence>
<evidence type="ECO:0000256" key="3">
    <source>
        <dbReference type="SAM" id="MobiDB-lite"/>
    </source>
</evidence>
<dbReference type="Gene3D" id="2.170.16.10">
    <property type="entry name" value="Hedgehog/Intein (Hint) domain"/>
    <property type="match status" value="1"/>
</dbReference>
<dbReference type="RefSeq" id="WP_123791702.1">
    <property type="nucleotide sequence ID" value="NZ_RKQK01000001.1"/>
</dbReference>
<dbReference type="PRINTS" id="PR00313">
    <property type="entry name" value="CABNDNGRPT"/>
</dbReference>
<evidence type="ECO:0000256" key="2">
    <source>
        <dbReference type="ARBA" id="ARBA00022525"/>
    </source>
</evidence>
<dbReference type="PANTHER" id="PTHR38340">
    <property type="entry name" value="S-LAYER PROTEIN"/>
    <property type="match status" value="1"/>
</dbReference>
<keyword evidence="2" id="KW-0964">Secreted</keyword>
<dbReference type="InterPro" id="IPR006141">
    <property type="entry name" value="Intein_N"/>
</dbReference>
<dbReference type="PROSITE" id="PS00330">
    <property type="entry name" value="HEMOLYSIN_CALCIUM"/>
    <property type="match status" value="2"/>
</dbReference>
<dbReference type="SUPFAM" id="SSF51120">
    <property type="entry name" value="beta-Roll"/>
    <property type="match status" value="1"/>
</dbReference>
<dbReference type="EMBL" id="RKQK01000001">
    <property type="protein sequence ID" value="RPE71494.1"/>
    <property type="molecule type" value="Genomic_DNA"/>
</dbReference>
<comment type="subcellular location">
    <subcellularLocation>
        <location evidence="1">Secreted</location>
    </subcellularLocation>
</comment>
<dbReference type="Proteomes" id="UP000269689">
    <property type="component" value="Unassembled WGS sequence"/>
</dbReference>